<evidence type="ECO:0000313" key="7">
    <source>
        <dbReference type="EMBL" id="MCA9382424.1"/>
    </source>
</evidence>
<dbReference type="PANTHER" id="PTHR33507">
    <property type="entry name" value="INNER MEMBRANE PROTEIN YBBJ"/>
    <property type="match status" value="1"/>
</dbReference>
<feature type="transmembrane region" description="Helical" evidence="5">
    <location>
        <begin position="48"/>
        <end position="70"/>
    </location>
</feature>
<gene>
    <name evidence="7" type="ORF">KC660_03395</name>
</gene>
<evidence type="ECO:0000256" key="2">
    <source>
        <dbReference type="ARBA" id="ARBA00022692"/>
    </source>
</evidence>
<reference evidence="7" key="1">
    <citation type="submission" date="2020-04" db="EMBL/GenBank/DDBJ databases">
        <authorList>
            <person name="Zhang T."/>
        </authorList>
    </citation>
    <scope>NUCLEOTIDE SEQUENCE</scope>
    <source>
        <strain evidence="7">HKST-UBA10</strain>
    </source>
</reference>
<keyword evidence="4 5" id="KW-0472">Membrane</keyword>
<evidence type="ECO:0000256" key="4">
    <source>
        <dbReference type="ARBA" id="ARBA00023136"/>
    </source>
</evidence>
<accession>A0A955RII7</accession>
<feature type="domain" description="NfeD-like C-terminal" evidence="6">
    <location>
        <begin position="89"/>
        <end position="145"/>
    </location>
</feature>
<dbReference type="InterPro" id="IPR012340">
    <property type="entry name" value="NA-bd_OB-fold"/>
</dbReference>
<dbReference type="EMBL" id="JAGQLG010000130">
    <property type="protein sequence ID" value="MCA9382424.1"/>
    <property type="molecule type" value="Genomic_DNA"/>
</dbReference>
<dbReference type="Pfam" id="PF01957">
    <property type="entry name" value="NfeD"/>
    <property type="match status" value="1"/>
</dbReference>
<organism evidence="7 8">
    <name type="scientific">Candidatus Dojkabacteria bacterium</name>
    <dbReference type="NCBI Taxonomy" id="2099670"/>
    <lineage>
        <taxon>Bacteria</taxon>
        <taxon>Candidatus Dojkabacteria</taxon>
    </lineage>
</organism>
<dbReference type="Proteomes" id="UP000782843">
    <property type="component" value="Unassembled WGS sequence"/>
</dbReference>
<dbReference type="GO" id="GO:0016020">
    <property type="term" value="C:membrane"/>
    <property type="evidence" value="ECO:0007669"/>
    <property type="project" value="UniProtKB-SubCell"/>
</dbReference>
<dbReference type="InterPro" id="IPR002810">
    <property type="entry name" value="NfeD-like_C"/>
</dbReference>
<evidence type="ECO:0000313" key="8">
    <source>
        <dbReference type="Proteomes" id="UP000782843"/>
    </source>
</evidence>
<feature type="transmembrane region" description="Helical" evidence="5">
    <location>
        <begin position="7"/>
        <end position="28"/>
    </location>
</feature>
<keyword evidence="3 5" id="KW-1133">Transmembrane helix</keyword>
<dbReference type="AlphaFoldDB" id="A0A955RII7"/>
<evidence type="ECO:0000256" key="3">
    <source>
        <dbReference type="ARBA" id="ARBA00022989"/>
    </source>
</evidence>
<evidence type="ECO:0000256" key="1">
    <source>
        <dbReference type="ARBA" id="ARBA00004141"/>
    </source>
</evidence>
<name>A0A955RII7_9BACT</name>
<comment type="caution">
    <text evidence="7">The sequence shown here is derived from an EMBL/GenBank/DDBJ whole genome shotgun (WGS) entry which is preliminary data.</text>
</comment>
<protein>
    <submittedName>
        <fullName evidence="7">NfeD family protein</fullName>
    </submittedName>
</protein>
<dbReference type="SUPFAM" id="SSF141322">
    <property type="entry name" value="NfeD domain-like"/>
    <property type="match status" value="1"/>
</dbReference>
<dbReference type="InterPro" id="IPR052165">
    <property type="entry name" value="Membrane_assoc_protease"/>
</dbReference>
<dbReference type="Gene3D" id="2.40.50.140">
    <property type="entry name" value="Nucleic acid-binding proteins"/>
    <property type="match status" value="1"/>
</dbReference>
<keyword evidence="2 5" id="KW-0812">Transmembrane</keyword>
<evidence type="ECO:0000256" key="5">
    <source>
        <dbReference type="SAM" id="Phobius"/>
    </source>
</evidence>
<reference evidence="7" key="2">
    <citation type="journal article" date="2021" name="Microbiome">
        <title>Successional dynamics and alternative stable states in a saline activated sludge microbial community over 9 years.</title>
        <authorList>
            <person name="Wang Y."/>
            <person name="Ye J."/>
            <person name="Ju F."/>
            <person name="Liu L."/>
            <person name="Boyd J.A."/>
            <person name="Deng Y."/>
            <person name="Parks D.H."/>
            <person name="Jiang X."/>
            <person name="Yin X."/>
            <person name="Woodcroft B.J."/>
            <person name="Tyson G.W."/>
            <person name="Hugenholtz P."/>
            <person name="Polz M.F."/>
            <person name="Zhang T."/>
        </authorList>
    </citation>
    <scope>NUCLEOTIDE SEQUENCE</scope>
    <source>
        <strain evidence="7">HKST-UBA10</strain>
    </source>
</reference>
<proteinExistence type="predicted"/>
<evidence type="ECO:0000259" key="6">
    <source>
        <dbReference type="Pfam" id="PF01957"/>
    </source>
</evidence>
<sequence length="148" mass="15954">MTQDEIISLVLVGLGLLAILIELVIGLYSAFDLVIVGSAFVLGGLVGYFTNSFVIGIVVTSLICFIYFLLLRSYIRSKLNVNTHPSNIDALNGKTGVALKDFDNQLDGKVKIEGETWSAHSNTPLSANDKVKVLKADGVILEVTKLVN</sequence>
<comment type="subcellular location">
    <subcellularLocation>
        <location evidence="1">Membrane</location>
        <topology evidence="1">Multi-pass membrane protein</topology>
    </subcellularLocation>
</comment>